<comment type="caution">
    <text evidence="1">The sequence shown here is derived from an EMBL/GenBank/DDBJ whole genome shotgun (WGS) entry which is preliminary data.</text>
</comment>
<evidence type="ECO:0000313" key="2">
    <source>
        <dbReference type="Proteomes" id="UP001055101"/>
    </source>
</evidence>
<dbReference type="EMBL" id="BPRA01000021">
    <property type="protein sequence ID" value="GJE57346.1"/>
    <property type="molecule type" value="Genomic_DNA"/>
</dbReference>
<proteinExistence type="predicted"/>
<reference evidence="1" key="2">
    <citation type="submission" date="2021-08" db="EMBL/GenBank/DDBJ databases">
        <authorList>
            <person name="Tani A."/>
            <person name="Ola A."/>
            <person name="Ogura Y."/>
            <person name="Katsura K."/>
            <person name="Hayashi T."/>
        </authorList>
    </citation>
    <scope>NUCLEOTIDE SEQUENCE</scope>
    <source>
        <strain evidence="1">DSM 23674</strain>
    </source>
</reference>
<sequence length="93" mass="9897">MQIATALEPIMTPGLKEAEVPREAMWRHYQTIALGGAEAARQLSEELVAILLGQRSDDFAAFVQHVEALGVVHQHLAAAASGLDAVRTSHGVA</sequence>
<gene>
    <name evidence="1" type="ORF">EKPJFOCH_3860</name>
</gene>
<keyword evidence="2" id="KW-1185">Reference proteome</keyword>
<evidence type="ECO:0000313" key="1">
    <source>
        <dbReference type="EMBL" id="GJE57346.1"/>
    </source>
</evidence>
<dbReference type="RefSeq" id="WP_238232690.1">
    <property type="nucleotide sequence ID" value="NZ_BPRA01000021.1"/>
</dbReference>
<name>A0ABQ4TPW4_9HYPH</name>
<protein>
    <submittedName>
        <fullName evidence="1">Uncharacterized protein</fullName>
    </submittedName>
</protein>
<reference evidence="1" key="1">
    <citation type="journal article" date="2021" name="Front. Microbiol.">
        <title>Comprehensive Comparative Genomics and Phenotyping of Methylobacterium Species.</title>
        <authorList>
            <person name="Alessa O."/>
            <person name="Ogura Y."/>
            <person name="Fujitani Y."/>
            <person name="Takami H."/>
            <person name="Hayashi T."/>
            <person name="Sahin N."/>
            <person name="Tani A."/>
        </authorList>
    </citation>
    <scope>NUCLEOTIDE SEQUENCE</scope>
    <source>
        <strain evidence="1">DSM 23674</strain>
    </source>
</reference>
<accession>A0ABQ4TPW4</accession>
<dbReference type="Proteomes" id="UP001055101">
    <property type="component" value="Unassembled WGS sequence"/>
</dbReference>
<organism evidence="1 2">
    <name type="scientific">Methylobacterium thuringiense</name>
    <dbReference type="NCBI Taxonomy" id="1003091"/>
    <lineage>
        <taxon>Bacteria</taxon>
        <taxon>Pseudomonadati</taxon>
        <taxon>Pseudomonadota</taxon>
        <taxon>Alphaproteobacteria</taxon>
        <taxon>Hyphomicrobiales</taxon>
        <taxon>Methylobacteriaceae</taxon>
        <taxon>Methylobacterium</taxon>
    </lineage>
</organism>